<dbReference type="PROSITE" id="PS51257">
    <property type="entry name" value="PROKAR_LIPOPROTEIN"/>
    <property type="match status" value="1"/>
</dbReference>
<feature type="region of interest" description="Disordered" evidence="1">
    <location>
        <begin position="185"/>
        <end position="226"/>
    </location>
</feature>
<dbReference type="InterPro" id="IPR023393">
    <property type="entry name" value="START-like_dom_sf"/>
</dbReference>
<accession>A0ABQ1S4H9</accession>
<protein>
    <recommendedName>
        <fullName evidence="5">Polyketide cyclase / dehydrase and lipid transport</fullName>
    </recommendedName>
</protein>
<evidence type="ECO:0000256" key="2">
    <source>
        <dbReference type="SAM" id="SignalP"/>
    </source>
</evidence>
<dbReference type="RefSeq" id="WP_188643936.1">
    <property type="nucleotide sequence ID" value="NZ_BMKL01000001.1"/>
</dbReference>
<evidence type="ECO:0000313" key="4">
    <source>
        <dbReference type="Proteomes" id="UP000619041"/>
    </source>
</evidence>
<dbReference type="EMBL" id="BMKL01000001">
    <property type="protein sequence ID" value="GGD90583.1"/>
    <property type="molecule type" value="Genomic_DNA"/>
</dbReference>
<dbReference type="SUPFAM" id="SSF55961">
    <property type="entry name" value="Bet v1-like"/>
    <property type="match status" value="1"/>
</dbReference>
<reference evidence="4" key="1">
    <citation type="journal article" date="2019" name="Int. J. Syst. Evol. Microbiol.">
        <title>The Global Catalogue of Microorganisms (GCM) 10K type strain sequencing project: providing services to taxonomists for standard genome sequencing and annotation.</title>
        <authorList>
            <consortium name="The Broad Institute Genomics Platform"/>
            <consortium name="The Broad Institute Genome Sequencing Center for Infectious Disease"/>
            <person name="Wu L."/>
            <person name="Ma J."/>
        </authorList>
    </citation>
    <scope>NUCLEOTIDE SEQUENCE [LARGE SCALE GENOMIC DNA]</scope>
    <source>
        <strain evidence="4">CGMCC 1.15959</strain>
    </source>
</reference>
<keyword evidence="2" id="KW-0732">Signal</keyword>
<sequence>MITILRGALAALGGMTLACVPARAEVVESSADHFVTRDSVVVAAAPKASWLALIDPAEWWDESHTWSGSAANLSLAPQAGGCFCERLPEKDSATEVGLAGSAQHMTVVMAEPMKVLRMRGALGPLQSEPVDGVLTITMQPVAGGTKLVWEYVVAGHMRYPVPKISASVDEVMSQQLGHLADKLRRAGAPPANQAPVAKPAPKGVGEQRTSDDVGAAIDALDEGKGD</sequence>
<feature type="signal peptide" evidence="2">
    <location>
        <begin position="1"/>
        <end position="24"/>
    </location>
</feature>
<proteinExistence type="predicted"/>
<dbReference type="Gene3D" id="3.30.530.20">
    <property type="match status" value="1"/>
</dbReference>
<feature type="chain" id="PRO_5046659353" description="Polyketide cyclase / dehydrase and lipid transport" evidence="2">
    <location>
        <begin position="25"/>
        <end position="226"/>
    </location>
</feature>
<dbReference type="Proteomes" id="UP000619041">
    <property type="component" value="Unassembled WGS sequence"/>
</dbReference>
<evidence type="ECO:0008006" key="5">
    <source>
        <dbReference type="Google" id="ProtNLM"/>
    </source>
</evidence>
<keyword evidence="4" id="KW-1185">Reference proteome</keyword>
<gene>
    <name evidence="3" type="ORF">GCM10011515_07810</name>
</gene>
<comment type="caution">
    <text evidence="3">The sequence shown here is derived from an EMBL/GenBank/DDBJ whole genome shotgun (WGS) entry which is preliminary data.</text>
</comment>
<evidence type="ECO:0000313" key="3">
    <source>
        <dbReference type="EMBL" id="GGD90583.1"/>
    </source>
</evidence>
<name>A0ABQ1S4H9_9SPHN</name>
<evidence type="ECO:0000256" key="1">
    <source>
        <dbReference type="SAM" id="MobiDB-lite"/>
    </source>
</evidence>
<organism evidence="3 4">
    <name type="scientific">Tsuneonella deserti</name>
    <dbReference type="NCBI Taxonomy" id="2035528"/>
    <lineage>
        <taxon>Bacteria</taxon>
        <taxon>Pseudomonadati</taxon>
        <taxon>Pseudomonadota</taxon>
        <taxon>Alphaproteobacteria</taxon>
        <taxon>Sphingomonadales</taxon>
        <taxon>Erythrobacteraceae</taxon>
        <taxon>Tsuneonella</taxon>
    </lineage>
</organism>